<feature type="compositionally biased region" description="Pro residues" evidence="1">
    <location>
        <begin position="81"/>
        <end position="105"/>
    </location>
</feature>
<proteinExistence type="predicted"/>
<dbReference type="EMBL" id="JBBUTI010000005">
    <property type="protein sequence ID" value="MEK8046512.1"/>
    <property type="molecule type" value="Genomic_DNA"/>
</dbReference>
<sequence>MSTALDTLSVPRESLRPPSADQPRFGLLMSLMAHAGLVTALTLGVQWRTEEPAGVEAELWAATPELAAPRTEAPPVEQPAVEPPPPPPPPPVAERKPTPPPPPPAVEEREAQIAIEKAEKAKLEKKRQEEERQAAEKKKAQDDARKKKEEAQKREHERERDEQDRKLKAEKADKAQKADKERRDKLAAEKADQAAKAAREDQIRRMNAQLGGGTGAPGSTGTAARDAGPSAGYAGRIKARIKPNIVLTDDIVGNPIAEVEVRLAADGTIIGRKISKTSGSKAWDDTVLRAIDRTAILPRDTNGKVEPVMLISFKPVE</sequence>
<evidence type="ECO:0000313" key="2">
    <source>
        <dbReference type="EMBL" id="MEK8046512.1"/>
    </source>
</evidence>
<protein>
    <submittedName>
        <fullName evidence="2">Cell envelope integrity protein TolA</fullName>
    </submittedName>
</protein>
<dbReference type="Gene3D" id="3.30.1150.10">
    <property type="match status" value="1"/>
</dbReference>
<accession>A0ABU9C3R2</accession>
<dbReference type="Proteomes" id="UP001379945">
    <property type="component" value="Unassembled WGS sequence"/>
</dbReference>
<dbReference type="NCBIfam" id="TIGR02794">
    <property type="entry name" value="tolA_full"/>
    <property type="match status" value="1"/>
</dbReference>
<name>A0ABU9C3R2_9BURK</name>
<feature type="region of interest" description="Disordered" evidence="1">
    <location>
        <begin position="56"/>
        <end position="230"/>
    </location>
</feature>
<feature type="region of interest" description="Disordered" evidence="1">
    <location>
        <begin position="1"/>
        <end position="21"/>
    </location>
</feature>
<organism evidence="2 3">
    <name type="scientific">Ideonella margarita</name>
    <dbReference type="NCBI Taxonomy" id="2984191"/>
    <lineage>
        <taxon>Bacteria</taxon>
        <taxon>Pseudomonadati</taxon>
        <taxon>Pseudomonadota</taxon>
        <taxon>Betaproteobacteria</taxon>
        <taxon>Burkholderiales</taxon>
        <taxon>Sphaerotilaceae</taxon>
        <taxon>Ideonella</taxon>
    </lineage>
</organism>
<dbReference type="Pfam" id="PF13103">
    <property type="entry name" value="TonB_2"/>
    <property type="match status" value="1"/>
</dbReference>
<evidence type="ECO:0000256" key="1">
    <source>
        <dbReference type="SAM" id="MobiDB-lite"/>
    </source>
</evidence>
<dbReference type="SUPFAM" id="SSF101447">
    <property type="entry name" value="Formin homology 2 domain (FH2 domain)"/>
    <property type="match status" value="1"/>
</dbReference>
<dbReference type="RefSeq" id="WP_341398800.1">
    <property type="nucleotide sequence ID" value="NZ_JBBUTI010000005.1"/>
</dbReference>
<reference evidence="2 3" key="1">
    <citation type="submission" date="2024-04" db="EMBL/GenBank/DDBJ databases">
        <title>Novel species of the genus Ideonella isolated from streams.</title>
        <authorList>
            <person name="Lu H."/>
        </authorList>
    </citation>
    <scope>NUCLEOTIDE SEQUENCE [LARGE SCALE GENOMIC DNA]</scope>
    <source>
        <strain evidence="2 3">LYT19W</strain>
    </source>
</reference>
<keyword evidence="3" id="KW-1185">Reference proteome</keyword>
<dbReference type="InterPro" id="IPR014161">
    <property type="entry name" value="Tol-Pal_TolA"/>
</dbReference>
<dbReference type="SUPFAM" id="SSF74653">
    <property type="entry name" value="TolA/TonB C-terminal domain"/>
    <property type="match status" value="1"/>
</dbReference>
<feature type="compositionally biased region" description="Basic and acidic residues" evidence="1">
    <location>
        <begin position="106"/>
        <end position="204"/>
    </location>
</feature>
<dbReference type="PRINTS" id="PR00806">
    <property type="entry name" value="VINCULIN"/>
</dbReference>
<comment type="caution">
    <text evidence="2">The sequence shown here is derived from an EMBL/GenBank/DDBJ whole genome shotgun (WGS) entry which is preliminary data.</text>
</comment>
<evidence type="ECO:0000313" key="3">
    <source>
        <dbReference type="Proteomes" id="UP001379945"/>
    </source>
</evidence>
<gene>
    <name evidence="2" type="primary">tolA</name>
    <name evidence="2" type="ORF">AACH00_09160</name>
</gene>